<dbReference type="CDD" id="cd18683">
    <property type="entry name" value="PIN_VapC-like"/>
    <property type="match status" value="1"/>
</dbReference>
<evidence type="ECO:0000313" key="3">
    <source>
        <dbReference type="Proteomes" id="UP000321183"/>
    </source>
</evidence>
<dbReference type="KEGG" id="ras:RAS_08780"/>
<proteinExistence type="predicted"/>
<organism evidence="2 3">
    <name type="scientific">Rickettsia asiatica</name>
    <dbReference type="NCBI Taxonomy" id="238800"/>
    <lineage>
        <taxon>Bacteria</taxon>
        <taxon>Pseudomonadati</taxon>
        <taxon>Pseudomonadota</taxon>
        <taxon>Alphaproteobacteria</taxon>
        <taxon>Rickettsiales</taxon>
        <taxon>Rickettsiaceae</taxon>
        <taxon>Rickettsieae</taxon>
        <taxon>Rickettsia</taxon>
        <taxon>spotted fever group</taxon>
    </lineage>
</organism>
<accession>A0A510GCR5</accession>
<reference evidence="2 3" key="1">
    <citation type="submission" date="2019-04" db="EMBL/GenBank/DDBJ databases">
        <title>Draft genome sequence of Rickettsia asiatica Maytaro1284.</title>
        <authorList>
            <person name="Thu M."/>
            <person name="Qiu Y."/>
            <person name="Nakao R."/>
        </authorList>
    </citation>
    <scope>NUCLEOTIDE SEQUENCE [LARGE SCALE GENOMIC DNA]</scope>
    <source>
        <strain evidence="2 3">Maytaro1284</strain>
    </source>
</reference>
<evidence type="ECO:0000313" key="2">
    <source>
        <dbReference type="EMBL" id="BBJ31769.1"/>
    </source>
</evidence>
<dbReference type="EMBL" id="AP019563">
    <property type="protein sequence ID" value="BBJ31769.1"/>
    <property type="molecule type" value="Genomic_DNA"/>
</dbReference>
<dbReference type="SUPFAM" id="SSF88723">
    <property type="entry name" value="PIN domain-like"/>
    <property type="match status" value="1"/>
</dbReference>
<dbReference type="InterPro" id="IPR002716">
    <property type="entry name" value="PIN_dom"/>
</dbReference>
<dbReference type="Proteomes" id="UP000321183">
    <property type="component" value="Chromosome"/>
</dbReference>
<name>A0A510GCR5_9RICK</name>
<sequence>MKLLKVHMIGIDTNILIHYLTGDDKVQSIKAIELIEKYSGKENSIFINNIVICELVWVLEKGYKYSKEQIILVLKEIFSTVEFSFENQQVLWLSVLEYENYKTDFPDILIGKLNIFNGCNYTVTFDKVASELTIFNNL</sequence>
<feature type="domain" description="PIN" evidence="1">
    <location>
        <begin position="11"/>
        <end position="130"/>
    </location>
</feature>
<evidence type="ECO:0000259" key="1">
    <source>
        <dbReference type="Pfam" id="PF01850"/>
    </source>
</evidence>
<keyword evidence="3" id="KW-1185">Reference proteome</keyword>
<dbReference type="Pfam" id="PF01850">
    <property type="entry name" value="PIN"/>
    <property type="match status" value="1"/>
</dbReference>
<dbReference type="AlphaFoldDB" id="A0A510GCR5"/>
<gene>
    <name evidence="2" type="ORF">RAS_08780</name>
</gene>
<protein>
    <submittedName>
        <fullName evidence="2">PIN domain-containing protein</fullName>
    </submittedName>
</protein>
<dbReference type="Gene3D" id="3.40.50.1010">
    <property type="entry name" value="5'-nuclease"/>
    <property type="match status" value="1"/>
</dbReference>
<dbReference type="InterPro" id="IPR029060">
    <property type="entry name" value="PIN-like_dom_sf"/>
</dbReference>